<dbReference type="Proteomes" id="UP000298631">
    <property type="component" value="Chromosome"/>
</dbReference>
<keyword evidence="1" id="KW-0560">Oxidoreductase</keyword>
<dbReference type="InterPro" id="IPR042204">
    <property type="entry name" value="2Fe-2S-bd_N"/>
</dbReference>
<dbReference type="SUPFAM" id="SSF54292">
    <property type="entry name" value="2Fe-2S ferredoxin-like"/>
    <property type="match status" value="1"/>
</dbReference>
<evidence type="ECO:0000313" key="2">
    <source>
        <dbReference type="EMBL" id="QCO54670.1"/>
    </source>
</evidence>
<dbReference type="Gene3D" id="3.10.20.440">
    <property type="entry name" value="2Fe-2S iron-sulphur cluster binding domain, sarcosine oxidase, alpha subunit, N-terminal domain"/>
    <property type="match status" value="1"/>
</dbReference>
<reference evidence="2 3" key="1">
    <citation type="submission" date="2019-05" db="EMBL/GenBank/DDBJ databases">
        <title>Pseudorhodobacter turbinis sp. nov., isolated from the gut of the Korean turban shell.</title>
        <authorList>
            <person name="Jeong Y.-S."/>
            <person name="Kang W.-R."/>
            <person name="Bae J.-W."/>
        </authorList>
    </citation>
    <scope>NUCLEOTIDE SEQUENCE [LARGE SCALE GENOMIC DNA]</scope>
    <source>
        <strain evidence="2 3">S12M18</strain>
    </source>
</reference>
<dbReference type="InterPro" id="IPR036010">
    <property type="entry name" value="2Fe-2S_ferredoxin-like_sf"/>
</dbReference>
<evidence type="ECO:0000313" key="3">
    <source>
        <dbReference type="Proteomes" id="UP000298631"/>
    </source>
</evidence>
<dbReference type="EMBL" id="CP039964">
    <property type="protein sequence ID" value="QCO54670.1"/>
    <property type="molecule type" value="Genomic_DNA"/>
</dbReference>
<evidence type="ECO:0000256" key="1">
    <source>
        <dbReference type="ARBA" id="ARBA00023002"/>
    </source>
</evidence>
<dbReference type="OrthoDB" id="573392at2"/>
<keyword evidence="3" id="KW-1185">Reference proteome</keyword>
<dbReference type="GO" id="GO:0051536">
    <property type="term" value="F:iron-sulfur cluster binding"/>
    <property type="evidence" value="ECO:0007669"/>
    <property type="project" value="InterPro"/>
</dbReference>
<gene>
    <name evidence="2" type="ORF">EOK75_01940</name>
</gene>
<accession>A0A4P8ECR0</accession>
<dbReference type="RefSeq" id="WP_137192343.1">
    <property type="nucleotide sequence ID" value="NZ_CP039964.1"/>
</dbReference>
<protein>
    <submittedName>
        <fullName evidence="2">(2Fe-2S)-binding protein</fullName>
    </submittedName>
</protein>
<dbReference type="AlphaFoldDB" id="A0A4P8ECR0"/>
<dbReference type="KEGG" id="pseb:EOK75_01940"/>
<proteinExistence type="predicted"/>
<name>A0A4P8ECR0_9RHOB</name>
<dbReference type="GO" id="GO:0016491">
    <property type="term" value="F:oxidoreductase activity"/>
    <property type="evidence" value="ECO:0007669"/>
    <property type="project" value="UniProtKB-KW"/>
</dbReference>
<sequence>MNVASRFRTLPETGDRVQFTLDGALATAPAGGTVAAALLAHSGAWTRRTAQGAPRTAYCMMGVCFDCLVEVDGTPNTQACMTLLREGMSVRRQTGLRDLNGGHCGRG</sequence>
<organism evidence="2 3">
    <name type="scientific">Pseudorhodobacter turbinis</name>
    <dbReference type="NCBI Taxonomy" id="2500533"/>
    <lineage>
        <taxon>Bacteria</taxon>
        <taxon>Pseudomonadati</taxon>
        <taxon>Pseudomonadota</taxon>
        <taxon>Alphaproteobacteria</taxon>
        <taxon>Rhodobacterales</taxon>
        <taxon>Paracoccaceae</taxon>
        <taxon>Pseudorhodobacter</taxon>
    </lineage>
</organism>
<dbReference type="Pfam" id="PF13510">
    <property type="entry name" value="Fer2_4"/>
    <property type="match status" value="1"/>
</dbReference>